<comment type="caution">
    <text evidence="7">The sequence shown here is derived from an EMBL/GenBank/DDBJ whole genome shotgun (WGS) entry which is preliminary data.</text>
</comment>
<keyword evidence="8" id="KW-1185">Reference proteome</keyword>
<evidence type="ECO:0008006" key="9">
    <source>
        <dbReference type="Google" id="ProtNLM"/>
    </source>
</evidence>
<feature type="transmembrane region" description="Helical" evidence="6">
    <location>
        <begin position="117"/>
        <end position="140"/>
    </location>
</feature>
<organism evidence="7 8">
    <name type="scientific">Basidiobolus meristosporus CBS 931.73</name>
    <dbReference type="NCBI Taxonomy" id="1314790"/>
    <lineage>
        <taxon>Eukaryota</taxon>
        <taxon>Fungi</taxon>
        <taxon>Fungi incertae sedis</taxon>
        <taxon>Zoopagomycota</taxon>
        <taxon>Entomophthoromycotina</taxon>
        <taxon>Basidiobolomycetes</taxon>
        <taxon>Basidiobolales</taxon>
        <taxon>Basidiobolaceae</taxon>
        <taxon>Basidiobolus</taxon>
    </lineage>
</organism>
<dbReference type="GO" id="GO:0005886">
    <property type="term" value="C:plasma membrane"/>
    <property type="evidence" value="ECO:0007669"/>
    <property type="project" value="TreeGrafter"/>
</dbReference>
<keyword evidence="2 6" id="KW-0812">Transmembrane</keyword>
<evidence type="ECO:0000256" key="6">
    <source>
        <dbReference type="SAM" id="Phobius"/>
    </source>
</evidence>
<proteinExistence type="predicted"/>
<accession>A0A1Y1YQU4</accession>
<keyword evidence="3 6" id="KW-1133">Transmembrane helix</keyword>
<evidence type="ECO:0000256" key="1">
    <source>
        <dbReference type="ARBA" id="ARBA00004141"/>
    </source>
</evidence>
<dbReference type="PANTHER" id="PTHR23112:SF0">
    <property type="entry name" value="TRANSMEMBRANE PROTEIN 116"/>
    <property type="match status" value="1"/>
</dbReference>
<gene>
    <name evidence="7" type="ORF">K493DRAFT_298945</name>
</gene>
<evidence type="ECO:0000256" key="4">
    <source>
        <dbReference type="ARBA" id="ARBA00023136"/>
    </source>
</evidence>
<evidence type="ECO:0000313" key="8">
    <source>
        <dbReference type="Proteomes" id="UP000193498"/>
    </source>
</evidence>
<feature type="transmembrane region" description="Helical" evidence="6">
    <location>
        <begin position="161"/>
        <end position="186"/>
    </location>
</feature>
<dbReference type="Proteomes" id="UP000193498">
    <property type="component" value="Unassembled WGS sequence"/>
</dbReference>
<evidence type="ECO:0000256" key="2">
    <source>
        <dbReference type="ARBA" id="ARBA00022692"/>
    </source>
</evidence>
<reference evidence="7 8" key="1">
    <citation type="submission" date="2016-07" db="EMBL/GenBank/DDBJ databases">
        <title>Pervasive Adenine N6-methylation of Active Genes in Fungi.</title>
        <authorList>
            <consortium name="DOE Joint Genome Institute"/>
            <person name="Mondo S.J."/>
            <person name="Dannebaum R.O."/>
            <person name="Kuo R.C."/>
            <person name="Labutti K."/>
            <person name="Haridas S."/>
            <person name="Kuo A."/>
            <person name="Salamov A."/>
            <person name="Ahrendt S.R."/>
            <person name="Lipzen A."/>
            <person name="Sullivan W."/>
            <person name="Andreopoulos W.B."/>
            <person name="Clum A."/>
            <person name="Lindquist E."/>
            <person name="Daum C."/>
            <person name="Ramamoorthy G.K."/>
            <person name="Gryganskyi A."/>
            <person name="Culley D."/>
            <person name="Magnuson J.K."/>
            <person name="James T.Y."/>
            <person name="O'Malley M.A."/>
            <person name="Stajich J.E."/>
            <person name="Spatafora J.W."/>
            <person name="Visel A."/>
            <person name="Grigoriev I.V."/>
        </authorList>
    </citation>
    <scope>NUCLEOTIDE SEQUENCE [LARGE SCALE GENOMIC DNA]</scope>
    <source>
        <strain evidence="7 8">CBS 931.73</strain>
    </source>
</reference>
<name>A0A1Y1YQU4_9FUNG</name>
<comment type="subcellular location">
    <subcellularLocation>
        <location evidence="1">Membrane</location>
        <topology evidence="1">Multi-pass membrane protein</topology>
    </subcellularLocation>
</comment>
<protein>
    <recommendedName>
        <fullName evidence="9">G-protein coupled receptors family 2 profile 2 domain-containing protein</fullName>
    </recommendedName>
</protein>
<dbReference type="PANTHER" id="PTHR23112">
    <property type="entry name" value="G PROTEIN-COUPLED RECEPTOR 157-RELATED"/>
    <property type="match status" value="1"/>
</dbReference>
<dbReference type="EMBL" id="MCFE01000084">
    <property type="protein sequence ID" value="ORY00349.1"/>
    <property type="molecule type" value="Genomic_DNA"/>
</dbReference>
<dbReference type="GO" id="GO:0004930">
    <property type="term" value="F:G protein-coupled receptor activity"/>
    <property type="evidence" value="ECO:0007669"/>
    <property type="project" value="TreeGrafter"/>
</dbReference>
<evidence type="ECO:0000256" key="3">
    <source>
        <dbReference type="ARBA" id="ARBA00022989"/>
    </source>
</evidence>
<evidence type="ECO:0000256" key="5">
    <source>
        <dbReference type="SAM" id="MobiDB-lite"/>
    </source>
</evidence>
<dbReference type="AlphaFoldDB" id="A0A1Y1YQU4"/>
<feature type="transmembrane region" description="Helical" evidence="6">
    <location>
        <begin position="38"/>
        <end position="57"/>
    </location>
</feature>
<dbReference type="InParanoid" id="A0A1Y1YQU4"/>
<evidence type="ECO:0000313" key="7">
    <source>
        <dbReference type="EMBL" id="ORY00349.1"/>
    </source>
</evidence>
<keyword evidence="4 6" id="KW-0472">Membrane</keyword>
<sequence length="414" mass="46212">MSSYGWGTGPTGTDVPNLSISDPTFTQVNVIVNTTLNILSIVGGLLVVFITAGLWLYDRRLMDRVSLRLNAFISLVDVIRSAIVLAYTFMSSDTAVAFNLQWVVLQERVFLPWMEHYLYYGGSFLLALIFTCVPLIAGKFGWDHAQSMCWYRDSWTTSSIIWEWTTYLGPAVIVIVYCNVVVGLVIRKIVTTNRALRKHIGSNQSGKITSIQRSTQRAINRVLARIVLYPFIPFITQTPFIASEAYMHTWGQINLWLSLLGNIATDSPGILNFIAFAVDPSFSSALSRVRRELIDKYAQPASYQMTSLPLGTSGQPLESATSQSGFMYWFVNKILYRPRKPASSQTISHTAPSSLSRQSWHVLVDKDDHSPNSRESVAPTGKKAPHSPFISGSQSLSEDEHLGPSAARRYIQNL</sequence>
<feature type="region of interest" description="Disordered" evidence="5">
    <location>
        <begin position="366"/>
        <end position="414"/>
    </location>
</feature>
<dbReference type="OrthoDB" id="2282627at2759"/>
<dbReference type="GO" id="GO:0007189">
    <property type="term" value="P:adenylate cyclase-activating G protein-coupled receptor signaling pathway"/>
    <property type="evidence" value="ECO:0007669"/>
    <property type="project" value="TreeGrafter"/>
</dbReference>